<organism evidence="1 2">
    <name type="scientific">Pinctada imbricata</name>
    <name type="common">Atlantic pearl-oyster</name>
    <name type="synonym">Pinctada martensii</name>
    <dbReference type="NCBI Taxonomy" id="66713"/>
    <lineage>
        <taxon>Eukaryota</taxon>
        <taxon>Metazoa</taxon>
        <taxon>Spiralia</taxon>
        <taxon>Lophotrochozoa</taxon>
        <taxon>Mollusca</taxon>
        <taxon>Bivalvia</taxon>
        <taxon>Autobranchia</taxon>
        <taxon>Pteriomorphia</taxon>
        <taxon>Pterioida</taxon>
        <taxon>Pterioidea</taxon>
        <taxon>Pteriidae</taxon>
        <taxon>Pinctada</taxon>
    </lineage>
</organism>
<dbReference type="PROSITE" id="PS51419">
    <property type="entry name" value="RAB"/>
    <property type="match status" value="1"/>
</dbReference>
<keyword evidence="2" id="KW-1185">Reference proteome</keyword>
<evidence type="ECO:0000313" key="2">
    <source>
        <dbReference type="Proteomes" id="UP001186944"/>
    </source>
</evidence>
<dbReference type="InterPro" id="IPR005225">
    <property type="entry name" value="Small_GTP-bd"/>
</dbReference>
<dbReference type="EMBL" id="VSWD01000013">
    <property type="protein sequence ID" value="KAK3084665.1"/>
    <property type="molecule type" value="Genomic_DNA"/>
</dbReference>
<dbReference type="SMART" id="SM00174">
    <property type="entry name" value="RHO"/>
    <property type="match status" value="1"/>
</dbReference>
<dbReference type="AlphaFoldDB" id="A0AA89BML4"/>
<dbReference type="SMART" id="SM00173">
    <property type="entry name" value="RAS"/>
    <property type="match status" value="1"/>
</dbReference>
<sequence length="212" mass="24756">MMTSSHLTIDSENQKIKLAILGAPGVGKTAIVKQFVYNEFTEDYESTEKKQIFLPSVIINDHLYELKIIDCPYIPYFPVNSLYEWTDFRGFGLRNASAYILVYDITSEDSFQYIKSLREQILESRNMHDVPMFIVGNKHDLAEERGISRREVANLVKKQWKCGYIECSAKFNWHVVLLFKELMKTIDYIDYGHKPTAARVQDVLRRNRCVIL</sequence>
<dbReference type="SUPFAM" id="SSF52540">
    <property type="entry name" value="P-loop containing nucleoside triphosphate hydrolases"/>
    <property type="match status" value="1"/>
</dbReference>
<dbReference type="PROSITE" id="PS51421">
    <property type="entry name" value="RAS"/>
    <property type="match status" value="1"/>
</dbReference>
<dbReference type="SMART" id="SM00175">
    <property type="entry name" value="RAB"/>
    <property type="match status" value="1"/>
</dbReference>
<proteinExistence type="predicted"/>
<dbReference type="InterPro" id="IPR001806">
    <property type="entry name" value="Small_GTPase"/>
</dbReference>
<comment type="caution">
    <text evidence="1">The sequence shown here is derived from an EMBL/GenBank/DDBJ whole genome shotgun (WGS) entry which is preliminary data.</text>
</comment>
<dbReference type="Pfam" id="PF00071">
    <property type="entry name" value="Ras"/>
    <property type="match status" value="1"/>
</dbReference>
<dbReference type="PRINTS" id="PR00449">
    <property type="entry name" value="RASTRNSFRMNG"/>
</dbReference>
<evidence type="ECO:0000313" key="1">
    <source>
        <dbReference type="EMBL" id="KAK3084665.1"/>
    </source>
</evidence>
<dbReference type="NCBIfam" id="TIGR00231">
    <property type="entry name" value="small_GTP"/>
    <property type="match status" value="1"/>
</dbReference>
<evidence type="ECO:0008006" key="3">
    <source>
        <dbReference type="Google" id="ProtNLM"/>
    </source>
</evidence>
<accession>A0AA89BML4</accession>
<protein>
    <recommendedName>
        <fullName evidence="3">Ras-like protein family member 10B</fullName>
    </recommendedName>
</protein>
<dbReference type="Gene3D" id="3.40.50.300">
    <property type="entry name" value="P-loop containing nucleotide triphosphate hydrolases"/>
    <property type="match status" value="1"/>
</dbReference>
<reference evidence="1" key="1">
    <citation type="submission" date="2019-08" db="EMBL/GenBank/DDBJ databases">
        <title>The improved chromosome-level genome for the pearl oyster Pinctada fucata martensii using PacBio sequencing and Hi-C.</title>
        <authorList>
            <person name="Zheng Z."/>
        </authorList>
    </citation>
    <scope>NUCLEOTIDE SEQUENCE</scope>
    <source>
        <strain evidence="1">ZZ-2019</strain>
        <tissue evidence="1">Adductor muscle</tissue>
    </source>
</reference>
<dbReference type="InterPro" id="IPR052661">
    <property type="entry name" value="Ras-like_GTPase_Reg"/>
</dbReference>
<dbReference type="GO" id="GO:0005525">
    <property type="term" value="F:GTP binding"/>
    <property type="evidence" value="ECO:0007669"/>
    <property type="project" value="InterPro"/>
</dbReference>
<dbReference type="Proteomes" id="UP001186944">
    <property type="component" value="Unassembled WGS sequence"/>
</dbReference>
<name>A0AA89BML4_PINIB</name>
<dbReference type="InterPro" id="IPR027417">
    <property type="entry name" value="P-loop_NTPase"/>
</dbReference>
<gene>
    <name evidence="1" type="ORF">FSP39_017145</name>
</gene>
<dbReference type="PANTHER" id="PTHR46350">
    <property type="entry name" value="RAS LIKE FAMILY 10 MEMBER B-RELATED"/>
    <property type="match status" value="1"/>
</dbReference>
<dbReference type="PANTHER" id="PTHR46350:SF2">
    <property type="entry name" value="RAS LIKE FAMILY 10 MEMBER B"/>
    <property type="match status" value="1"/>
</dbReference>
<dbReference type="GO" id="GO:0003924">
    <property type="term" value="F:GTPase activity"/>
    <property type="evidence" value="ECO:0007669"/>
    <property type="project" value="InterPro"/>
</dbReference>